<feature type="binding site" evidence="12">
    <location>
        <position position="326"/>
    </location>
    <ligand>
        <name>UDP-N-acetyl-alpha-D-glucosamine</name>
        <dbReference type="ChEBI" id="CHEBI:57705"/>
    </ligand>
</feature>
<dbReference type="GO" id="GO:0005737">
    <property type="term" value="C:cytoplasm"/>
    <property type="evidence" value="ECO:0007669"/>
    <property type="project" value="UniProtKB-SubCell"/>
</dbReference>
<dbReference type="PANTHER" id="PTHR43783:SF1">
    <property type="entry name" value="UDP-N-ACETYLGLUCOSAMINE 1-CARBOXYVINYLTRANSFERASE"/>
    <property type="match status" value="1"/>
</dbReference>
<dbReference type="UniPathway" id="UPA00219"/>
<dbReference type="Proteomes" id="UP000053326">
    <property type="component" value="Unassembled WGS sequence"/>
</dbReference>
<dbReference type="EMBL" id="LGFO01000073">
    <property type="protein sequence ID" value="KUK36568.1"/>
    <property type="molecule type" value="Genomic_DNA"/>
</dbReference>
<keyword evidence="7 12" id="KW-0573">Peptidoglycan synthesis</keyword>
<evidence type="ECO:0000259" key="13">
    <source>
        <dbReference type="Pfam" id="PF00275"/>
    </source>
</evidence>
<dbReference type="InterPro" id="IPR036968">
    <property type="entry name" value="Enolpyruvate_Tfrase_sf"/>
</dbReference>
<evidence type="ECO:0000256" key="3">
    <source>
        <dbReference type="ARBA" id="ARBA00022490"/>
    </source>
</evidence>
<keyword evidence="3 12" id="KW-0963">Cytoplasm</keyword>
<keyword evidence="4 12" id="KW-0132">Cell division</keyword>
<comment type="caution">
    <text evidence="14">The sequence shown here is derived from an EMBL/GenBank/DDBJ whole genome shotgun (WGS) entry which is preliminary data.</text>
</comment>
<evidence type="ECO:0000313" key="14">
    <source>
        <dbReference type="EMBL" id="KUK36568.1"/>
    </source>
</evidence>
<evidence type="ECO:0000256" key="8">
    <source>
        <dbReference type="ARBA" id="ARBA00023306"/>
    </source>
</evidence>
<dbReference type="GO" id="GO:0051301">
    <property type="term" value="P:cell division"/>
    <property type="evidence" value="ECO:0007669"/>
    <property type="project" value="UniProtKB-KW"/>
</dbReference>
<dbReference type="GO" id="GO:0009252">
    <property type="term" value="P:peptidoglycan biosynthetic process"/>
    <property type="evidence" value="ECO:0007669"/>
    <property type="project" value="UniProtKB-UniRule"/>
</dbReference>
<dbReference type="GO" id="GO:0008760">
    <property type="term" value="F:UDP-N-acetylglucosamine 1-carboxyvinyltransferase activity"/>
    <property type="evidence" value="ECO:0007669"/>
    <property type="project" value="UniProtKB-UniRule"/>
</dbReference>
<comment type="subcellular location">
    <subcellularLocation>
        <location evidence="1 12">Cytoplasm</location>
    </subcellularLocation>
</comment>
<protein>
    <recommendedName>
        <fullName evidence="12">UDP-N-acetylglucosamine 1-carboxyvinyltransferase</fullName>
        <ecNumber evidence="12">2.5.1.7</ecNumber>
    </recommendedName>
    <alternativeName>
        <fullName evidence="12">Enoylpyruvate transferase</fullName>
    </alternativeName>
    <alternativeName>
        <fullName evidence="12">UDP-N-acetylglucosamine enolpyruvyl transferase</fullName>
        <shortName evidence="12">EPT</shortName>
    </alternativeName>
</protein>
<comment type="similarity">
    <text evidence="10 12">Belongs to the EPSP synthase family. MurA subfamily.</text>
</comment>
<dbReference type="GO" id="GO:0071555">
    <property type="term" value="P:cell wall organization"/>
    <property type="evidence" value="ECO:0007669"/>
    <property type="project" value="UniProtKB-KW"/>
</dbReference>
<reference evidence="15" key="1">
    <citation type="journal article" date="2015" name="MBio">
        <title>Genome-Resolved Metagenomic Analysis Reveals Roles for Candidate Phyla and Other Microbial Community Members in Biogeochemical Transformations in Oil Reservoirs.</title>
        <authorList>
            <person name="Hu P."/>
            <person name="Tom L."/>
            <person name="Singh A."/>
            <person name="Thomas B.C."/>
            <person name="Baker B.J."/>
            <person name="Piceno Y.M."/>
            <person name="Andersen G.L."/>
            <person name="Banfield J.F."/>
        </authorList>
    </citation>
    <scope>NUCLEOTIDE SEQUENCE [LARGE SCALE GENOMIC DNA]</scope>
</reference>
<keyword evidence="6 12" id="KW-0133">Cell shape</keyword>
<dbReference type="EC" id="2.5.1.7" evidence="12"/>
<name>A0A101FGE6_9THEO</name>
<dbReference type="InterPro" id="IPR005750">
    <property type="entry name" value="UDP_GlcNAc_COvinyl_MurA"/>
</dbReference>
<dbReference type="PATRIC" id="fig|85874.4.peg.69"/>
<dbReference type="SUPFAM" id="SSF55205">
    <property type="entry name" value="EPT/RTPC-like"/>
    <property type="match status" value="1"/>
</dbReference>
<evidence type="ECO:0000256" key="7">
    <source>
        <dbReference type="ARBA" id="ARBA00022984"/>
    </source>
</evidence>
<dbReference type="InterPro" id="IPR001986">
    <property type="entry name" value="Enolpyruvate_Tfrase_dom"/>
</dbReference>
<feature type="domain" description="Enolpyruvate transferase" evidence="13">
    <location>
        <begin position="6"/>
        <end position="405"/>
    </location>
</feature>
<dbReference type="PANTHER" id="PTHR43783">
    <property type="entry name" value="UDP-N-ACETYLGLUCOSAMINE 1-CARBOXYVINYLTRANSFERASE"/>
    <property type="match status" value="1"/>
</dbReference>
<accession>A0A101FGE6</accession>
<dbReference type="GO" id="GO:0019277">
    <property type="term" value="P:UDP-N-acetylgalactosamine biosynthetic process"/>
    <property type="evidence" value="ECO:0007669"/>
    <property type="project" value="InterPro"/>
</dbReference>
<dbReference type="InterPro" id="IPR050068">
    <property type="entry name" value="MurA_subfamily"/>
</dbReference>
<dbReference type="Pfam" id="PF00275">
    <property type="entry name" value="EPSP_synthase"/>
    <property type="match status" value="1"/>
</dbReference>
<feature type="binding site" evidence="12">
    <location>
        <begin position="21"/>
        <end position="22"/>
    </location>
    <ligand>
        <name>phosphoenolpyruvate</name>
        <dbReference type="ChEBI" id="CHEBI:58702"/>
    </ligand>
</feature>
<evidence type="ECO:0000256" key="4">
    <source>
        <dbReference type="ARBA" id="ARBA00022618"/>
    </source>
</evidence>
<comment type="function">
    <text evidence="12">Cell wall formation. Adds enolpyruvyl to UDP-N-acetylglucosamine.</text>
</comment>
<evidence type="ECO:0000256" key="9">
    <source>
        <dbReference type="ARBA" id="ARBA00023316"/>
    </source>
</evidence>
<organism evidence="14 15">
    <name type="scientific">Thermacetogenium phaeum</name>
    <dbReference type="NCBI Taxonomy" id="85874"/>
    <lineage>
        <taxon>Bacteria</taxon>
        <taxon>Bacillati</taxon>
        <taxon>Bacillota</taxon>
        <taxon>Clostridia</taxon>
        <taxon>Thermoanaerobacterales</taxon>
        <taxon>Thermoanaerobacteraceae</taxon>
        <taxon>Thermacetogenium</taxon>
    </lineage>
</organism>
<feature type="binding site" evidence="12">
    <location>
        <position position="304"/>
    </location>
    <ligand>
        <name>UDP-N-acetyl-alpha-D-glucosamine</name>
        <dbReference type="ChEBI" id="CHEBI:57705"/>
    </ligand>
</feature>
<feature type="binding site" evidence="12">
    <location>
        <position position="92"/>
    </location>
    <ligand>
        <name>UDP-N-acetyl-alpha-D-glucosamine</name>
        <dbReference type="ChEBI" id="CHEBI:57705"/>
    </ligand>
</feature>
<evidence type="ECO:0000256" key="10">
    <source>
        <dbReference type="ARBA" id="ARBA00038367"/>
    </source>
</evidence>
<evidence type="ECO:0000313" key="15">
    <source>
        <dbReference type="Proteomes" id="UP000053326"/>
    </source>
</evidence>
<gene>
    <name evidence="12" type="primary">murA</name>
    <name evidence="14" type="ORF">XD66_0726</name>
</gene>
<comment type="caution">
    <text evidence="12">Lacks conserved residue(s) required for the propagation of feature annotation.</text>
</comment>
<evidence type="ECO:0000256" key="11">
    <source>
        <dbReference type="ARBA" id="ARBA00047527"/>
    </source>
</evidence>
<dbReference type="HAMAP" id="MF_00111">
    <property type="entry name" value="MurA"/>
    <property type="match status" value="1"/>
</dbReference>
<dbReference type="AlphaFoldDB" id="A0A101FGE6"/>
<keyword evidence="8 12" id="KW-0131">Cell cycle</keyword>
<dbReference type="CDD" id="cd01555">
    <property type="entry name" value="UdpNAET"/>
    <property type="match status" value="1"/>
</dbReference>
<comment type="pathway">
    <text evidence="2 12">Cell wall biogenesis; peptidoglycan biosynthesis.</text>
</comment>
<feature type="modified residue" description="2-(S-cysteinyl)pyruvic acid O-phosphothioketal" evidence="12">
    <location>
        <position position="116"/>
    </location>
</feature>
<evidence type="ECO:0000256" key="1">
    <source>
        <dbReference type="ARBA" id="ARBA00004496"/>
    </source>
</evidence>
<keyword evidence="5 12" id="KW-0808">Transferase</keyword>
<evidence type="ECO:0000256" key="2">
    <source>
        <dbReference type="ARBA" id="ARBA00004752"/>
    </source>
</evidence>
<proteinExistence type="inferred from homology"/>
<dbReference type="InterPro" id="IPR013792">
    <property type="entry name" value="RNA3'P_cycl/enolpyr_Trfase_a/b"/>
</dbReference>
<evidence type="ECO:0000256" key="5">
    <source>
        <dbReference type="ARBA" id="ARBA00022679"/>
    </source>
</evidence>
<dbReference type="NCBIfam" id="NF006873">
    <property type="entry name" value="PRK09369.1"/>
    <property type="match status" value="1"/>
</dbReference>
<comment type="catalytic activity">
    <reaction evidence="11 12">
        <text>phosphoenolpyruvate + UDP-N-acetyl-alpha-D-glucosamine = UDP-N-acetyl-3-O-(1-carboxyvinyl)-alpha-D-glucosamine + phosphate</text>
        <dbReference type="Rhea" id="RHEA:18681"/>
        <dbReference type="ChEBI" id="CHEBI:43474"/>
        <dbReference type="ChEBI" id="CHEBI:57705"/>
        <dbReference type="ChEBI" id="CHEBI:58702"/>
        <dbReference type="ChEBI" id="CHEBI:68483"/>
        <dbReference type="EC" id="2.5.1.7"/>
    </reaction>
</comment>
<evidence type="ECO:0000256" key="12">
    <source>
        <dbReference type="HAMAP-Rule" id="MF_00111"/>
    </source>
</evidence>
<keyword evidence="9 12" id="KW-0961">Cell wall biogenesis/degradation</keyword>
<evidence type="ECO:0000256" key="6">
    <source>
        <dbReference type="ARBA" id="ARBA00022960"/>
    </source>
</evidence>
<dbReference type="GO" id="GO:0008360">
    <property type="term" value="P:regulation of cell shape"/>
    <property type="evidence" value="ECO:0007669"/>
    <property type="project" value="UniProtKB-KW"/>
</dbReference>
<sequence>MKLLIEGGRRLQGRVRISGAKNSALVLIAASAISGSEVILDNVPKISDVLTQLEIVRAIGGRASWTEENTLCLDWSGPLEGELPYVHAKKLRASNLFLGALAARQKRVKIPLPGGCNIGSRPMDLHLKGFHLLGYQVSMKHGFIEARAGKIEGNRIYLDFPSVGATENIMMAAAVTPGITVIENAAKEPEIVDLAGFLNAMGGRVRGAGTDVIKIEGVSEFRGARFSVIPDRIEAGTYLIAAGISGGEVTVENVITRHLQPVIAKLQDVGLDVAAGEDRITVRSRGDLLPTDVKTLPYPGFPTDLQSPMMALLSLARGTSIIVENVFENRFQVADELKRMGAKIRVKGQTAVIEGVERLYGTQVRATDLRAGAALLLAGLAADGVTEILQAELIARGYEKVVEKLGALGAAVRVAGDDSGEPGATKA</sequence>
<keyword evidence="12" id="KW-0670">Pyruvate</keyword>
<feature type="binding site" evidence="12">
    <location>
        <begin position="121"/>
        <end position="125"/>
    </location>
    <ligand>
        <name>UDP-N-acetyl-alpha-D-glucosamine</name>
        <dbReference type="ChEBI" id="CHEBI:57705"/>
    </ligand>
</feature>
<feature type="active site" description="Proton donor" evidence="12">
    <location>
        <position position="116"/>
    </location>
</feature>
<dbReference type="Gene3D" id="3.65.10.10">
    <property type="entry name" value="Enolpyruvate transferase domain"/>
    <property type="match status" value="2"/>
</dbReference>
<dbReference type="NCBIfam" id="TIGR01072">
    <property type="entry name" value="murA"/>
    <property type="match status" value="1"/>
</dbReference>